<feature type="transmembrane region" description="Helical" evidence="6">
    <location>
        <begin position="184"/>
        <end position="207"/>
    </location>
</feature>
<feature type="transmembrane region" description="Helical" evidence="6">
    <location>
        <begin position="391"/>
        <end position="412"/>
    </location>
</feature>
<evidence type="ECO:0000259" key="7">
    <source>
        <dbReference type="Pfam" id="PF12698"/>
    </source>
</evidence>
<dbReference type="AlphaFoldDB" id="A0A9D2ILH3"/>
<accession>A0A9D2ILH3</accession>
<comment type="caution">
    <text evidence="8">The sequence shown here is derived from an EMBL/GenBank/DDBJ whole genome shotgun (WGS) entry which is preliminary data.</text>
</comment>
<evidence type="ECO:0000313" key="8">
    <source>
        <dbReference type="EMBL" id="HIZ15314.1"/>
    </source>
</evidence>
<dbReference type="InterPro" id="IPR051449">
    <property type="entry name" value="ABC-2_transporter_component"/>
</dbReference>
<evidence type="ECO:0000256" key="3">
    <source>
        <dbReference type="ARBA" id="ARBA00022692"/>
    </source>
</evidence>
<reference evidence="8" key="1">
    <citation type="journal article" date="2021" name="PeerJ">
        <title>Extensive microbial diversity within the chicken gut microbiome revealed by metagenomics and culture.</title>
        <authorList>
            <person name="Gilroy R."/>
            <person name="Ravi A."/>
            <person name="Getino M."/>
            <person name="Pursley I."/>
            <person name="Horton D.L."/>
            <person name="Alikhan N.F."/>
            <person name="Baker D."/>
            <person name="Gharbi K."/>
            <person name="Hall N."/>
            <person name="Watson M."/>
            <person name="Adriaenssens E.M."/>
            <person name="Foster-Nyarko E."/>
            <person name="Jarju S."/>
            <person name="Secka A."/>
            <person name="Antonio M."/>
            <person name="Oren A."/>
            <person name="Chaudhuri R.R."/>
            <person name="La Ragione R."/>
            <person name="Hildebrand F."/>
            <person name="Pallen M.J."/>
        </authorList>
    </citation>
    <scope>NUCLEOTIDE SEQUENCE</scope>
    <source>
        <strain evidence="8">ChiHjej11B10-19426</strain>
    </source>
</reference>
<dbReference type="Pfam" id="PF12698">
    <property type="entry name" value="ABC2_membrane_3"/>
    <property type="match status" value="1"/>
</dbReference>
<proteinExistence type="predicted"/>
<feature type="transmembrane region" description="Helical" evidence="6">
    <location>
        <begin position="340"/>
        <end position="359"/>
    </location>
</feature>
<dbReference type="Proteomes" id="UP000824014">
    <property type="component" value="Unassembled WGS sequence"/>
</dbReference>
<keyword evidence="3 6" id="KW-0812">Transmembrane</keyword>
<dbReference type="Gene3D" id="3.40.190.10">
    <property type="entry name" value="Periplasmic binding protein-like II"/>
    <property type="match status" value="1"/>
</dbReference>
<feature type="transmembrane region" description="Helical" evidence="6">
    <location>
        <begin position="366"/>
        <end position="385"/>
    </location>
</feature>
<dbReference type="GO" id="GO:0140359">
    <property type="term" value="F:ABC-type transporter activity"/>
    <property type="evidence" value="ECO:0007669"/>
    <property type="project" value="InterPro"/>
</dbReference>
<reference evidence="8" key="2">
    <citation type="submission" date="2021-04" db="EMBL/GenBank/DDBJ databases">
        <authorList>
            <person name="Gilroy R."/>
        </authorList>
    </citation>
    <scope>NUCLEOTIDE SEQUENCE</scope>
    <source>
        <strain evidence="8">ChiHjej11B10-19426</strain>
    </source>
</reference>
<dbReference type="SUPFAM" id="SSF53850">
    <property type="entry name" value="Periplasmic binding protein-like II"/>
    <property type="match status" value="1"/>
</dbReference>
<sequence length="440" mass="49451">MGKSKIGLIARREFNERVRKKSFIITTILTPLLMVGVMVLMVWLMNRENNRDKEILVIDRSGIVAPQLTDEGTLHYRPADRTLDEMRREAPADAYGILLIGEDIMTNPRAAELYTYESSTVDVEQAVSDQIRRIIEDRKLKAYNIENLDTILAEIDSPITLQTKTISETGETKDSSSILSMASAYIFGLLIYMFVFMYGTMVMQGVIEEKSNKVLEVMVSSVRPFELMMGKILGIASVALTQLLIWVAFITIVGGAALNYFAGDMLQAASAMNAGTAMPMEMDPDTMDQAVMLSRLTDVRYMLTLVGGFIVYFIGGYLLYAAMFAAVGSAVDNEKDTQNLQLPITIPLLLAFFVMFNAMKDPNGPLAFWFSLIPFTSPVIMMARLPYGVPGWEVIVSVVLLYLTFIGMVWLAGKIYRVGIFMYGKKPTFKELFKWMKYKY</sequence>
<evidence type="ECO:0000313" key="9">
    <source>
        <dbReference type="Proteomes" id="UP000824014"/>
    </source>
</evidence>
<feature type="domain" description="ABC-2 type transporter transmembrane" evidence="7">
    <location>
        <begin position="21"/>
        <end position="412"/>
    </location>
</feature>
<evidence type="ECO:0000256" key="2">
    <source>
        <dbReference type="ARBA" id="ARBA00022475"/>
    </source>
</evidence>
<evidence type="ECO:0000256" key="4">
    <source>
        <dbReference type="ARBA" id="ARBA00022989"/>
    </source>
</evidence>
<evidence type="ECO:0000256" key="5">
    <source>
        <dbReference type="ARBA" id="ARBA00023136"/>
    </source>
</evidence>
<gene>
    <name evidence="8" type="ORF">H9816_05330</name>
</gene>
<keyword evidence="5 6" id="KW-0472">Membrane</keyword>
<dbReference type="PANTHER" id="PTHR30294:SF29">
    <property type="entry name" value="MULTIDRUG ABC TRANSPORTER PERMEASE YBHS-RELATED"/>
    <property type="match status" value="1"/>
</dbReference>
<evidence type="ECO:0000256" key="1">
    <source>
        <dbReference type="ARBA" id="ARBA00004651"/>
    </source>
</evidence>
<feature type="transmembrane region" description="Helical" evidence="6">
    <location>
        <begin position="301"/>
        <end position="320"/>
    </location>
</feature>
<protein>
    <submittedName>
        <fullName evidence="8">ABC transporter permease</fullName>
    </submittedName>
</protein>
<evidence type="ECO:0000256" key="6">
    <source>
        <dbReference type="SAM" id="Phobius"/>
    </source>
</evidence>
<dbReference type="InterPro" id="IPR013525">
    <property type="entry name" value="ABC2_TM"/>
</dbReference>
<keyword evidence="4 6" id="KW-1133">Transmembrane helix</keyword>
<comment type="subcellular location">
    <subcellularLocation>
        <location evidence="1">Cell membrane</location>
        <topology evidence="1">Multi-pass membrane protein</topology>
    </subcellularLocation>
</comment>
<dbReference type="GO" id="GO:0005886">
    <property type="term" value="C:plasma membrane"/>
    <property type="evidence" value="ECO:0007669"/>
    <property type="project" value="UniProtKB-SubCell"/>
</dbReference>
<feature type="transmembrane region" description="Helical" evidence="6">
    <location>
        <begin position="23"/>
        <end position="44"/>
    </location>
</feature>
<dbReference type="PANTHER" id="PTHR30294">
    <property type="entry name" value="MEMBRANE COMPONENT OF ABC TRANSPORTER YHHJ-RELATED"/>
    <property type="match status" value="1"/>
</dbReference>
<keyword evidence="2" id="KW-1003">Cell membrane</keyword>
<name>A0A9D2ILH3_9BACT</name>
<feature type="transmembrane region" description="Helical" evidence="6">
    <location>
        <begin position="232"/>
        <end position="262"/>
    </location>
</feature>
<organism evidence="8 9">
    <name type="scientific">Candidatus Tidjanibacter faecipullorum</name>
    <dbReference type="NCBI Taxonomy" id="2838766"/>
    <lineage>
        <taxon>Bacteria</taxon>
        <taxon>Pseudomonadati</taxon>
        <taxon>Bacteroidota</taxon>
        <taxon>Bacteroidia</taxon>
        <taxon>Bacteroidales</taxon>
        <taxon>Rikenellaceae</taxon>
        <taxon>Tidjanibacter</taxon>
    </lineage>
</organism>
<dbReference type="EMBL" id="DXCC01000017">
    <property type="protein sequence ID" value="HIZ15314.1"/>
    <property type="molecule type" value="Genomic_DNA"/>
</dbReference>